<gene>
    <name evidence="7" type="ORF">EXIGLDRAFT_132878</name>
</gene>
<proteinExistence type="predicted"/>
<comment type="pathway">
    <text evidence="5">Amino-acid biosynthesis.</text>
</comment>
<protein>
    <submittedName>
        <fullName evidence="7">PDT-domain-containing protein</fullName>
    </submittedName>
</protein>
<evidence type="ECO:0000256" key="5">
    <source>
        <dbReference type="ARBA" id="ARBA00029440"/>
    </source>
</evidence>
<dbReference type="STRING" id="1314781.A0A166BFN2"/>
<keyword evidence="8" id="KW-1185">Reference proteome</keyword>
<dbReference type="AlphaFoldDB" id="A0A166BFN2"/>
<feature type="domain" description="Prephenate dehydratase" evidence="6">
    <location>
        <begin position="3"/>
        <end position="186"/>
    </location>
</feature>
<dbReference type="PANTHER" id="PTHR21022">
    <property type="entry name" value="PREPHENATE DEHYDRATASE P PROTEIN"/>
    <property type="match status" value="1"/>
</dbReference>
<keyword evidence="3" id="KW-0584">Phenylalanine biosynthesis</keyword>
<dbReference type="Pfam" id="PF00800">
    <property type="entry name" value="PDT"/>
    <property type="match status" value="1"/>
</dbReference>
<dbReference type="FunCoup" id="A0A166BFN2">
    <property type="interactions" value="372"/>
</dbReference>
<evidence type="ECO:0000256" key="1">
    <source>
        <dbReference type="ARBA" id="ARBA00022605"/>
    </source>
</evidence>
<evidence type="ECO:0000259" key="6">
    <source>
        <dbReference type="PROSITE" id="PS51171"/>
    </source>
</evidence>
<keyword evidence="2" id="KW-0057">Aromatic amino acid biosynthesis</keyword>
<evidence type="ECO:0000256" key="3">
    <source>
        <dbReference type="ARBA" id="ARBA00023222"/>
    </source>
</evidence>
<dbReference type="CDD" id="cd13532">
    <property type="entry name" value="PBP2_PDT_like"/>
    <property type="match status" value="1"/>
</dbReference>
<dbReference type="GO" id="GO:0005737">
    <property type="term" value="C:cytoplasm"/>
    <property type="evidence" value="ECO:0007669"/>
    <property type="project" value="TreeGrafter"/>
</dbReference>
<sequence>MVRVAFLGPLGTFSHQATLQLFGEDITLAPRSTILATYGTLSDEIPFALLPAENSTHGYVVDTYDILRLPDVGSRFHITGETTLRIEHCLVAPDGTRLEDVKVVLSHEQALGQCAQFLREHLPNVSRLKCASTAEAARLVLQDEAGAGRAAISCAVVLTQYSGLQMLRQGIQDQGENFTRFLLLSTQQSEEQMPTRALLRIQLPSKACDIVPLLVKLGLSTLKIDRRPALSPQPFHDVYLVEVQLRDGDDVDAALKRVREAGGEAVLLGSWSSSG</sequence>
<dbReference type="SUPFAM" id="SSF53850">
    <property type="entry name" value="Periplasmic binding protein-like II"/>
    <property type="match status" value="1"/>
</dbReference>
<reference evidence="7 8" key="1">
    <citation type="journal article" date="2016" name="Mol. Biol. Evol.">
        <title>Comparative Genomics of Early-Diverging Mushroom-Forming Fungi Provides Insights into the Origins of Lignocellulose Decay Capabilities.</title>
        <authorList>
            <person name="Nagy L.G."/>
            <person name="Riley R."/>
            <person name="Tritt A."/>
            <person name="Adam C."/>
            <person name="Daum C."/>
            <person name="Floudas D."/>
            <person name="Sun H."/>
            <person name="Yadav J.S."/>
            <person name="Pangilinan J."/>
            <person name="Larsson K.H."/>
            <person name="Matsuura K."/>
            <person name="Barry K."/>
            <person name="Labutti K."/>
            <person name="Kuo R."/>
            <person name="Ohm R.A."/>
            <person name="Bhattacharya S.S."/>
            <person name="Shirouzu T."/>
            <person name="Yoshinaga Y."/>
            <person name="Martin F.M."/>
            <person name="Grigoriev I.V."/>
            <person name="Hibbett D.S."/>
        </authorList>
    </citation>
    <scope>NUCLEOTIDE SEQUENCE [LARGE SCALE GENOMIC DNA]</scope>
    <source>
        <strain evidence="7 8">HHB12029</strain>
    </source>
</reference>
<organism evidence="7 8">
    <name type="scientific">Exidia glandulosa HHB12029</name>
    <dbReference type="NCBI Taxonomy" id="1314781"/>
    <lineage>
        <taxon>Eukaryota</taxon>
        <taxon>Fungi</taxon>
        <taxon>Dikarya</taxon>
        <taxon>Basidiomycota</taxon>
        <taxon>Agaricomycotina</taxon>
        <taxon>Agaricomycetes</taxon>
        <taxon>Auriculariales</taxon>
        <taxon>Exidiaceae</taxon>
        <taxon>Exidia</taxon>
    </lineage>
</organism>
<evidence type="ECO:0000313" key="7">
    <source>
        <dbReference type="EMBL" id="KZW00640.1"/>
    </source>
</evidence>
<accession>A0A166BFN2</accession>
<evidence type="ECO:0000313" key="8">
    <source>
        <dbReference type="Proteomes" id="UP000077266"/>
    </source>
</evidence>
<dbReference type="PANTHER" id="PTHR21022:SF19">
    <property type="entry name" value="PREPHENATE DEHYDRATASE-RELATED"/>
    <property type="match status" value="1"/>
</dbReference>
<keyword evidence="1" id="KW-0028">Amino-acid biosynthesis</keyword>
<name>A0A166BFN2_EXIGL</name>
<dbReference type="Gene3D" id="3.40.190.10">
    <property type="entry name" value="Periplasmic binding protein-like II"/>
    <property type="match status" value="2"/>
</dbReference>
<dbReference type="InParanoid" id="A0A166BFN2"/>
<evidence type="ECO:0000256" key="4">
    <source>
        <dbReference type="ARBA" id="ARBA00023239"/>
    </source>
</evidence>
<dbReference type="PROSITE" id="PS51171">
    <property type="entry name" value="PREPHENATE_DEHYDR_3"/>
    <property type="match status" value="1"/>
</dbReference>
<dbReference type="GO" id="GO:0009094">
    <property type="term" value="P:L-phenylalanine biosynthetic process"/>
    <property type="evidence" value="ECO:0007669"/>
    <property type="project" value="UniProtKB-KW"/>
</dbReference>
<dbReference type="GO" id="GO:0004664">
    <property type="term" value="F:prephenate dehydratase activity"/>
    <property type="evidence" value="ECO:0007669"/>
    <property type="project" value="InterPro"/>
</dbReference>
<dbReference type="EMBL" id="KV425899">
    <property type="protein sequence ID" value="KZW00640.1"/>
    <property type="molecule type" value="Genomic_DNA"/>
</dbReference>
<keyword evidence="4" id="KW-0456">Lyase</keyword>
<evidence type="ECO:0000256" key="2">
    <source>
        <dbReference type="ARBA" id="ARBA00023141"/>
    </source>
</evidence>
<dbReference type="Proteomes" id="UP000077266">
    <property type="component" value="Unassembled WGS sequence"/>
</dbReference>
<dbReference type="OrthoDB" id="983542at2759"/>
<dbReference type="InterPro" id="IPR001086">
    <property type="entry name" value="Preph_deHydtase"/>
</dbReference>